<dbReference type="Gene3D" id="2.60.40.640">
    <property type="match status" value="1"/>
</dbReference>
<evidence type="ECO:0000259" key="3">
    <source>
        <dbReference type="SMART" id="SM01017"/>
    </source>
</evidence>
<organism evidence="4 5">
    <name type="scientific">Nezara viridula</name>
    <name type="common">Southern green stink bug</name>
    <name type="synonym">Cimex viridulus</name>
    <dbReference type="NCBI Taxonomy" id="85310"/>
    <lineage>
        <taxon>Eukaryota</taxon>
        <taxon>Metazoa</taxon>
        <taxon>Ecdysozoa</taxon>
        <taxon>Arthropoda</taxon>
        <taxon>Hexapoda</taxon>
        <taxon>Insecta</taxon>
        <taxon>Pterygota</taxon>
        <taxon>Neoptera</taxon>
        <taxon>Paraneoptera</taxon>
        <taxon>Hemiptera</taxon>
        <taxon>Heteroptera</taxon>
        <taxon>Panheteroptera</taxon>
        <taxon>Pentatomomorpha</taxon>
        <taxon>Pentatomoidea</taxon>
        <taxon>Pentatomidae</taxon>
        <taxon>Pentatominae</taxon>
        <taxon>Nezara</taxon>
    </lineage>
</organism>
<dbReference type="Gene3D" id="2.60.40.840">
    <property type="match status" value="1"/>
</dbReference>
<reference evidence="4" key="1">
    <citation type="submission" date="2022-01" db="EMBL/GenBank/DDBJ databases">
        <authorList>
            <person name="King R."/>
        </authorList>
    </citation>
    <scope>NUCLEOTIDE SEQUENCE</scope>
</reference>
<sequence>MGLKFCNEAVMCLAQLYPPHERAPQEPNTPLQDALIKRLGPNAHPFTMDVTHLAPPSVQLVPAKEYSGAPIGTSYDVRAYAADRADEKLHRRSTVRMGIRVVQVPSGAEDLPQGTPPHASAEKPFLLSDGKLKLEASLNKGVYYHGDPVLINLALHNNSNKTVRRLKAFIVQHVDVCMFSNGKFKNVVAMINCIGRSPIGPGGSLEKTFVLKPVKGATKNWIALEDSYTKANTSLASTVVCNSPEDRNVFAIYVSYYVKVKALVGAMGGELSVKLPFVLMHSPSEPDPGTTELVVPSEPTPPASPAAPAPPEDQEQNT</sequence>
<evidence type="ECO:0000256" key="2">
    <source>
        <dbReference type="SAM" id="MobiDB-lite"/>
    </source>
</evidence>
<evidence type="ECO:0000313" key="5">
    <source>
        <dbReference type="Proteomes" id="UP001152798"/>
    </source>
</evidence>
<dbReference type="InterPro" id="IPR014752">
    <property type="entry name" value="Arrestin-like_C"/>
</dbReference>
<dbReference type="Pfam" id="PF02752">
    <property type="entry name" value="Arrestin_C"/>
    <property type="match status" value="1"/>
</dbReference>
<gene>
    <name evidence="4" type="ORF">NEZAVI_LOCUS10969</name>
</gene>
<proteinExistence type="inferred from homology"/>
<dbReference type="Proteomes" id="UP001152798">
    <property type="component" value="Chromosome 5"/>
</dbReference>
<feature type="region of interest" description="Disordered" evidence="2">
    <location>
        <begin position="284"/>
        <end position="318"/>
    </location>
</feature>
<dbReference type="AlphaFoldDB" id="A0A9P0HGI6"/>
<dbReference type="InterPro" id="IPR014756">
    <property type="entry name" value="Ig_E-set"/>
</dbReference>
<dbReference type="SMART" id="SM01017">
    <property type="entry name" value="Arrestin_C"/>
    <property type="match status" value="1"/>
</dbReference>
<accession>A0A9P0HGI6</accession>
<dbReference type="GO" id="GO:0007165">
    <property type="term" value="P:signal transduction"/>
    <property type="evidence" value="ECO:0007669"/>
    <property type="project" value="InterPro"/>
</dbReference>
<dbReference type="EMBL" id="OV725081">
    <property type="protein sequence ID" value="CAH1402060.1"/>
    <property type="molecule type" value="Genomic_DNA"/>
</dbReference>
<comment type="similarity">
    <text evidence="1">Belongs to the arrestin family.</text>
</comment>
<dbReference type="InterPro" id="IPR011022">
    <property type="entry name" value="Arrestin_C-like"/>
</dbReference>
<dbReference type="PANTHER" id="PTHR11792:SF18">
    <property type="entry name" value="FI20035P1"/>
    <property type="match status" value="1"/>
</dbReference>
<dbReference type="OrthoDB" id="6500995at2759"/>
<evidence type="ECO:0000313" key="4">
    <source>
        <dbReference type="EMBL" id="CAH1402060.1"/>
    </source>
</evidence>
<dbReference type="SUPFAM" id="SSF81296">
    <property type="entry name" value="E set domains"/>
    <property type="match status" value="2"/>
</dbReference>
<keyword evidence="5" id="KW-1185">Reference proteome</keyword>
<feature type="domain" description="Arrestin C-terminal-like" evidence="3">
    <location>
        <begin position="128"/>
        <end position="284"/>
    </location>
</feature>
<name>A0A9P0HGI6_NEZVI</name>
<dbReference type="GO" id="GO:0001664">
    <property type="term" value="F:G protein-coupled receptor binding"/>
    <property type="evidence" value="ECO:0007669"/>
    <property type="project" value="TreeGrafter"/>
</dbReference>
<dbReference type="GO" id="GO:0005737">
    <property type="term" value="C:cytoplasm"/>
    <property type="evidence" value="ECO:0007669"/>
    <property type="project" value="TreeGrafter"/>
</dbReference>
<protein>
    <recommendedName>
        <fullName evidence="3">Arrestin C-terminal-like domain-containing protein</fullName>
    </recommendedName>
</protein>
<dbReference type="GO" id="GO:0002031">
    <property type="term" value="P:G protein-coupled receptor internalization"/>
    <property type="evidence" value="ECO:0007669"/>
    <property type="project" value="TreeGrafter"/>
</dbReference>
<evidence type="ECO:0000256" key="1">
    <source>
        <dbReference type="ARBA" id="ARBA00005298"/>
    </source>
</evidence>
<dbReference type="PANTHER" id="PTHR11792">
    <property type="entry name" value="ARRESTIN"/>
    <property type="match status" value="1"/>
</dbReference>
<dbReference type="InterPro" id="IPR000698">
    <property type="entry name" value="Arrestin"/>
</dbReference>
<dbReference type="InterPro" id="IPR014753">
    <property type="entry name" value="Arrestin_N"/>
</dbReference>
<feature type="compositionally biased region" description="Pro residues" evidence="2">
    <location>
        <begin position="298"/>
        <end position="311"/>
    </location>
</feature>